<organism evidence="1 2">
    <name type="scientific">Anaerobium acetethylicum</name>
    <dbReference type="NCBI Taxonomy" id="1619234"/>
    <lineage>
        <taxon>Bacteria</taxon>
        <taxon>Bacillati</taxon>
        <taxon>Bacillota</taxon>
        <taxon>Clostridia</taxon>
        <taxon>Lachnospirales</taxon>
        <taxon>Lachnospiraceae</taxon>
        <taxon>Anaerobium</taxon>
    </lineage>
</organism>
<evidence type="ECO:0000313" key="2">
    <source>
        <dbReference type="Proteomes" id="UP000199315"/>
    </source>
</evidence>
<dbReference type="EMBL" id="FMKA01000044">
    <property type="protein sequence ID" value="SCP99503.1"/>
    <property type="molecule type" value="Genomic_DNA"/>
</dbReference>
<sequence length="53" mass="6072">MSMKDMERMKKLIEEKNAKGGFLQAEKKIGSGKVEKKNKNIGLDFTRTKKISQ</sequence>
<dbReference type="RefSeq" id="WP_169823776.1">
    <property type="nucleotide sequence ID" value="NZ_FMKA01000044.1"/>
</dbReference>
<protein>
    <submittedName>
        <fullName evidence="1">Uncharacterized protein</fullName>
    </submittedName>
</protein>
<dbReference type="AlphaFoldDB" id="A0A1D3TYJ1"/>
<dbReference type="Proteomes" id="UP000199315">
    <property type="component" value="Unassembled WGS sequence"/>
</dbReference>
<evidence type="ECO:0000313" key="1">
    <source>
        <dbReference type="EMBL" id="SCP99503.1"/>
    </source>
</evidence>
<accession>A0A1D3TYJ1</accession>
<reference evidence="1 2" key="1">
    <citation type="submission" date="2016-09" db="EMBL/GenBank/DDBJ databases">
        <authorList>
            <person name="Capua I."/>
            <person name="De Benedictis P."/>
            <person name="Joannis T."/>
            <person name="Lombin L.H."/>
            <person name="Cattoli G."/>
        </authorList>
    </citation>
    <scope>NUCLEOTIDE SEQUENCE [LARGE SCALE GENOMIC DNA]</scope>
    <source>
        <strain evidence="1 2">GluBS11</strain>
    </source>
</reference>
<keyword evidence="2" id="KW-1185">Reference proteome</keyword>
<name>A0A1D3TYJ1_9FIRM</name>
<gene>
    <name evidence="1" type="ORF">SAMN05421730_10443</name>
</gene>
<proteinExistence type="predicted"/>